<keyword evidence="4" id="KW-0812">Transmembrane</keyword>
<sequence>MRLIISFFFLLLTLFSGTAQTKGELTEEKYLELQDKIRFSVNGDNDEGLSYVNQMLKSKNDIHKAFACGAGSYLYQLKGNADKSEKMYSEAIKYLNKIPESTEKTKLQAYLCNYRGLTYWKRSNYGKALGSYQEGVKLSSKINDVVQIVKFKANIALLNESVGNYQLSIKILKQNEAFLDKNESLYEKDQFQNSKSNTYTNLGNSYEGYYSKNRQKSYLLDSAEYYYKKSVAYSDKFIDNKTTAKLSLGNIYVFKKDFTNAEKIYYDISFYAKQVDNESLYQVACFNLGDLYYSIKKYDRALIFLKKVDSISQKNKKVDISFFRSNYIQAKIYSIKNEPELAYKHSKLYLDSYEKYEGNLRDEALEVNYKLGTADLSGEMLSVQEKYKYEVFWNKALKIFYVILVIGIVFFLIKNIRDKNKAQKKMNALIEEFKANLERKGLEKTETEQFAIEAMVTEVPEIEDVALKKENANLSIDEAKENKIVEKLLLLEEKLEYLNADFTLSYAAKKIKTNTTYLSYVVNKRFGKSFSEYSNELKINYVINQMITNHLYRKYSTQAIAESVGFKNAVSFAKSFRKRTGVSPAQFANNI</sequence>
<keyword evidence="5" id="KW-0732">Signal</keyword>
<evidence type="ECO:0000256" key="2">
    <source>
        <dbReference type="ARBA" id="ARBA00023125"/>
    </source>
</evidence>
<evidence type="ECO:0000313" key="7">
    <source>
        <dbReference type="EMBL" id="MFC4475666.1"/>
    </source>
</evidence>
<dbReference type="SUPFAM" id="SSF46689">
    <property type="entry name" value="Homeodomain-like"/>
    <property type="match status" value="1"/>
</dbReference>
<dbReference type="InterPro" id="IPR009057">
    <property type="entry name" value="Homeodomain-like_sf"/>
</dbReference>
<evidence type="ECO:0000256" key="1">
    <source>
        <dbReference type="ARBA" id="ARBA00023015"/>
    </source>
</evidence>
<accession>A0ABV8Z6P2</accession>
<evidence type="ECO:0000313" key="8">
    <source>
        <dbReference type="Proteomes" id="UP001596003"/>
    </source>
</evidence>
<keyword evidence="3" id="KW-0804">Transcription</keyword>
<evidence type="ECO:0000256" key="5">
    <source>
        <dbReference type="SAM" id="SignalP"/>
    </source>
</evidence>
<dbReference type="SUPFAM" id="SSF48452">
    <property type="entry name" value="TPR-like"/>
    <property type="match status" value="2"/>
</dbReference>
<dbReference type="SMART" id="SM00028">
    <property type="entry name" value="TPR"/>
    <property type="match status" value="4"/>
</dbReference>
<organism evidence="7 8">
    <name type="scientific">Flavobacterium chungangensis</name>
    <dbReference type="NCBI Taxonomy" id="2708132"/>
    <lineage>
        <taxon>Bacteria</taxon>
        <taxon>Pseudomonadati</taxon>
        <taxon>Bacteroidota</taxon>
        <taxon>Flavobacteriia</taxon>
        <taxon>Flavobacteriales</taxon>
        <taxon>Flavobacteriaceae</taxon>
        <taxon>Flavobacterium</taxon>
    </lineage>
</organism>
<evidence type="ECO:0000256" key="3">
    <source>
        <dbReference type="ARBA" id="ARBA00023163"/>
    </source>
</evidence>
<dbReference type="EMBL" id="JBHSFY010000001">
    <property type="protein sequence ID" value="MFC4475666.1"/>
    <property type="molecule type" value="Genomic_DNA"/>
</dbReference>
<evidence type="ECO:0000259" key="6">
    <source>
        <dbReference type="PROSITE" id="PS01124"/>
    </source>
</evidence>
<reference evidence="8" key="1">
    <citation type="journal article" date="2019" name="Int. J. Syst. Evol. Microbiol.">
        <title>The Global Catalogue of Microorganisms (GCM) 10K type strain sequencing project: providing services to taxonomists for standard genome sequencing and annotation.</title>
        <authorList>
            <consortium name="The Broad Institute Genomics Platform"/>
            <consortium name="The Broad Institute Genome Sequencing Center for Infectious Disease"/>
            <person name="Wu L."/>
            <person name="Ma J."/>
        </authorList>
    </citation>
    <scope>NUCLEOTIDE SEQUENCE [LARGE SCALE GENOMIC DNA]</scope>
    <source>
        <strain evidence="8">NBRC 103627</strain>
    </source>
</reference>
<protein>
    <submittedName>
        <fullName evidence="7">Helix-turn-helix domain-containing protein</fullName>
    </submittedName>
</protein>
<keyword evidence="1" id="KW-0805">Transcription regulation</keyword>
<name>A0ABV8Z6P2_9FLAO</name>
<dbReference type="Proteomes" id="UP001596003">
    <property type="component" value="Unassembled WGS sequence"/>
</dbReference>
<feature type="domain" description="HTH araC/xylS-type" evidence="6">
    <location>
        <begin position="485"/>
        <end position="590"/>
    </location>
</feature>
<dbReference type="Pfam" id="PF13181">
    <property type="entry name" value="TPR_8"/>
    <property type="match status" value="1"/>
</dbReference>
<dbReference type="PROSITE" id="PS01124">
    <property type="entry name" value="HTH_ARAC_FAMILY_2"/>
    <property type="match status" value="1"/>
</dbReference>
<evidence type="ECO:0000256" key="4">
    <source>
        <dbReference type="SAM" id="Phobius"/>
    </source>
</evidence>
<dbReference type="InterPro" id="IPR018060">
    <property type="entry name" value="HTH_AraC"/>
</dbReference>
<dbReference type="RefSeq" id="WP_379794905.1">
    <property type="nucleotide sequence ID" value="NZ_JBHSFY010000001.1"/>
</dbReference>
<dbReference type="Pfam" id="PF12833">
    <property type="entry name" value="HTH_18"/>
    <property type="match status" value="1"/>
</dbReference>
<dbReference type="SMART" id="SM00342">
    <property type="entry name" value="HTH_ARAC"/>
    <property type="match status" value="1"/>
</dbReference>
<comment type="caution">
    <text evidence="7">The sequence shown here is derived from an EMBL/GenBank/DDBJ whole genome shotgun (WGS) entry which is preliminary data.</text>
</comment>
<dbReference type="Gene3D" id="1.10.10.60">
    <property type="entry name" value="Homeodomain-like"/>
    <property type="match status" value="2"/>
</dbReference>
<gene>
    <name evidence="7" type="ORF">ACFO3N_01155</name>
</gene>
<feature type="transmembrane region" description="Helical" evidence="4">
    <location>
        <begin position="399"/>
        <end position="416"/>
    </location>
</feature>
<feature type="chain" id="PRO_5046831439" evidence="5">
    <location>
        <begin position="22"/>
        <end position="591"/>
    </location>
</feature>
<feature type="signal peptide" evidence="5">
    <location>
        <begin position="1"/>
        <end position="21"/>
    </location>
</feature>
<keyword evidence="2" id="KW-0238">DNA-binding</keyword>
<dbReference type="Gene3D" id="1.25.40.10">
    <property type="entry name" value="Tetratricopeptide repeat domain"/>
    <property type="match status" value="2"/>
</dbReference>
<keyword evidence="4" id="KW-0472">Membrane</keyword>
<dbReference type="InterPro" id="IPR019734">
    <property type="entry name" value="TPR_rpt"/>
</dbReference>
<keyword evidence="4" id="KW-1133">Transmembrane helix</keyword>
<proteinExistence type="predicted"/>
<dbReference type="PANTHER" id="PTHR43280">
    <property type="entry name" value="ARAC-FAMILY TRANSCRIPTIONAL REGULATOR"/>
    <property type="match status" value="1"/>
</dbReference>
<dbReference type="PANTHER" id="PTHR43280:SF29">
    <property type="entry name" value="ARAC-FAMILY TRANSCRIPTIONAL REGULATOR"/>
    <property type="match status" value="1"/>
</dbReference>
<keyword evidence="8" id="KW-1185">Reference proteome</keyword>
<dbReference type="InterPro" id="IPR011990">
    <property type="entry name" value="TPR-like_helical_dom_sf"/>
</dbReference>